<evidence type="ECO:0000256" key="1">
    <source>
        <dbReference type="SAM" id="MobiDB-lite"/>
    </source>
</evidence>
<keyword evidence="4" id="KW-1185">Reference proteome</keyword>
<sequence>MPANQARRRDSLSPSSKQYNSLTDLGEFCYHSLDTEVDCTRLVKIHPARNEDDPLTCDLIHVTFGARPKFEALSYRWGENDDPKTILVDGMKFRVGRNLWDALHFLRGRAENTPYWIDALCINQRDTEERNRQLRIMGHIYFRASTVVVWLGRRYLRFQSDIEESQLVRGPTITKAEPSRPSADKDGQAHDAVSGEGSSEREMVRELCADGYWNRLWIIQEIVQARQIKVCFGKLAMTWAHFTHLVTMHNSDGGGPLRLDRHRKERYNGSHTFRKLLEDHEAAECKEPRDKIYGLVGLAADARGFTMDYNKSLIEIWTDTMEFMNWRGLLPESELVEFGKLVKRLLMGTQCGPLQQALRPYQPEKDSALVIEDHGDSRNPKVFQQSAFVLGCVSRVGPSTTETIASLQKVDEWAGEVQVAFRDELGNAHRESNTLIGAILELDEATLETMCSSHTSTVRWRGNLARCFHGPILEGGPYETKPDHYGMMYNHTRKLTTHQADRNTHLYLIKNPWGGTTQWKMGIASSQIQQGDLICWIKGIPKAVAIRVHEMNWLAYNSWYDVKMQIIGTALVTEDVAGVQEDHSRRLGSFGNDKVLPIKMDARTLFVLLA</sequence>
<dbReference type="PANTHER" id="PTHR24148">
    <property type="entry name" value="ANKYRIN REPEAT DOMAIN-CONTAINING PROTEIN 39 HOMOLOG-RELATED"/>
    <property type="match status" value="1"/>
</dbReference>
<dbReference type="Pfam" id="PF06985">
    <property type="entry name" value="HET"/>
    <property type="match status" value="1"/>
</dbReference>
<evidence type="ECO:0000259" key="2">
    <source>
        <dbReference type="Pfam" id="PF06985"/>
    </source>
</evidence>
<accession>A0ABY0HH50</accession>
<dbReference type="PANTHER" id="PTHR24148:SF64">
    <property type="entry name" value="HETEROKARYON INCOMPATIBILITY DOMAIN-CONTAINING PROTEIN"/>
    <property type="match status" value="1"/>
</dbReference>
<reference evidence="3 4" key="1">
    <citation type="submission" date="2018-06" db="EMBL/GenBank/DDBJ databases">
        <title>Complete Genomes of Monosporascus.</title>
        <authorList>
            <person name="Robinson A.J."/>
            <person name="Natvig D.O."/>
        </authorList>
    </citation>
    <scope>NUCLEOTIDE SEQUENCE [LARGE SCALE GENOMIC DNA]</scope>
    <source>
        <strain evidence="3 4">CBS 609.92</strain>
    </source>
</reference>
<organism evidence="3 4">
    <name type="scientific">Monosporascus cannonballus</name>
    <dbReference type="NCBI Taxonomy" id="155416"/>
    <lineage>
        <taxon>Eukaryota</taxon>
        <taxon>Fungi</taxon>
        <taxon>Dikarya</taxon>
        <taxon>Ascomycota</taxon>
        <taxon>Pezizomycotina</taxon>
        <taxon>Sordariomycetes</taxon>
        <taxon>Xylariomycetidae</taxon>
        <taxon>Xylariales</taxon>
        <taxon>Xylariales incertae sedis</taxon>
        <taxon>Monosporascus</taxon>
    </lineage>
</organism>
<feature type="region of interest" description="Disordered" evidence="1">
    <location>
        <begin position="169"/>
        <end position="198"/>
    </location>
</feature>
<gene>
    <name evidence="3" type="ORF">DL762_002032</name>
</gene>
<evidence type="ECO:0000313" key="4">
    <source>
        <dbReference type="Proteomes" id="UP000294003"/>
    </source>
</evidence>
<evidence type="ECO:0000313" key="3">
    <source>
        <dbReference type="EMBL" id="RYO91703.1"/>
    </source>
</evidence>
<comment type="caution">
    <text evidence="3">The sequence shown here is derived from an EMBL/GenBank/DDBJ whole genome shotgun (WGS) entry which is preliminary data.</text>
</comment>
<name>A0ABY0HH50_9PEZI</name>
<dbReference type="InterPro" id="IPR010730">
    <property type="entry name" value="HET"/>
</dbReference>
<feature type="domain" description="Heterokaryon incompatibility" evidence="2">
    <location>
        <begin position="70"/>
        <end position="221"/>
    </location>
</feature>
<proteinExistence type="predicted"/>
<protein>
    <recommendedName>
        <fullName evidence="2">Heterokaryon incompatibility domain-containing protein</fullName>
    </recommendedName>
</protein>
<dbReference type="EMBL" id="QJNS01000037">
    <property type="protein sequence ID" value="RYO91703.1"/>
    <property type="molecule type" value="Genomic_DNA"/>
</dbReference>
<dbReference type="Proteomes" id="UP000294003">
    <property type="component" value="Unassembled WGS sequence"/>
</dbReference>
<dbReference type="InterPro" id="IPR052895">
    <property type="entry name" value="HetReg/Transcr_Mod"/>
</dbReference>